<proteinExistence type="inferred from homology"/>
<dbReference type="STRING" id="101091.A0A1C7NG29"/>
<keyword evidence="4" id="KW-0560">Oxidoreductase</keyword>
<evidence type="ECO:0000256" key="1">
    <source>
        <dbReference type="ARBA" id="ARBA00006442"/>
    </source>
</evidence>
<feature type="domain" description="RGS" evidence="5">
    <location>
        <begin position="9"/>
        <end position="118"/>
    </location>
</feature>
<evidence type="ECO:0000256" key="2">
    <source>
        <dbReference type="ARBA" id="ARBA00022630"/>
    </source>
</evidence>
<name>A0A1C7NG29_9FUNG</name>
<dbReference type="GO" id="GO:0050660">
    <property type="term" value="F:flavin adenine dinucleotide binding"/>
    <property type="evidence" value="ECO:0007669"/>
    <property type="project" value="TreeGrafter"/>
</dbReference>
<dbReference type="CDD" id="cd07440">
    <property type="entry name" value="RGS"/>
    <property type="match status" value="1"/>
</dbReference>
<dbReference type="PROSITE" id="PS50132">
    <property type="entry name" value="RGS"/>
    <property type="match status" value="1"/>
</dbReference>
<dbReference type="PANTHER" id="PTHR43735:SF3">
    <property type="entry name" value="FERROPTOSIS SUPPRESSOR PROTEIN 1"/>
    <property type="match status" value="1"/>
</dbReference>
<reference evidence="6 7" key="1">
    <citation type="submission" date="2016-03" db="EMBL/GenBank/DDBJ databases">
        <title>Choanephora cucurbitarum.</title>
        <authorList>
            <person name="Min B."/>
            <person name="Park H."/>
            <person name="Park J.-H."/>
            <person name="Shin H.-D."/>
            <person name="Choi I.-G."/>
        </authorList>
    </citation>
    <scope>NUCLEOTIDE SEQUENCE [LARGE SCALE GENOMIC DNA]</scope>
    <source>
        <strain evidence="6 7">KUS-F28377</strain>
    </source>
</reference>
<organism evidence="6 7">
    <name type="scientific">Choanephora cucurbitarum</name>
    <dbReference type="NCBI Taxonomy" id="101091"/>
    <lineage>
        <taxon>Eukaryota</taxon>
        <taxon>Fungi</taxon>
        <taxon>Fungi incertae sedis</taxon>
        <taxon>Mucoromycota</taxon>
        <taxon>Mucoromycotina</taxon>
        <taxon>Mucoromycetes</taxon>
        <taxon>Mucorales</taxon>
        <taxon>Mucorineae</taxon>
        <taxon>Choanephoraceae</taxon>
        <taxon>Choanephoroideae</taxon>
        <taxon>Choanephora</taxon>
    </lineage>
</organism>
<evidence type="ECO:0000313" key="6">
    <source>
        <dbReference type="EMBL" id="OBZ87689.1"/>
    </source>
</evidence>
<dbReference type="InterPro" id="IPR044926">
    <property type="entry name" value="RGS_subdomain_2"/>
</dbReference>
<evidence type="ECO:0000256" key="3">
    <source>
        <dbReference type="ARBA" id="ARBA00022827"/>
    </source>
</evidence>
<dbReference type="EMBL" id="LUGH01000204">
    <property type="protein sequence ID" value="OBZ87689.1"/>
    <property type="molecule type" value="Genomic_DNA"/>
</dbReference>
<comment type="similarity">
    <text evidence="1">Belongs to the FAD-dependent oxidoreductase family.</text>
</comment>
<dbReference type="InterPro" id="IPR036188">
    <property type="entry name" value="FAD/NAD-bd_sf"/>
</dbReference>
<evidence type="ECO:0000256" key="4">
    <source>
        <dbReference type="ARBA" id="ARBA00023002"/>
    </source>
</evidence>
<dbReference type="GO" id="GO:0005737">
    <property type="term" value="C:cytoplasm"/>
    <property type="evidence" value="ECO:0007669"/>
    <property type="project" value="TreeGrafter"/>
</dbReference>
<protein>
    <submittedName>
        <fullName evidence="6">Apoptosis-inducing factor B</fullName>
    </submittedName>
</protein>
<dbReference type="OrthoDB" id="202203at2759"/>
<dbReference type="SMART" id="SM00315">
    <property type="entry name" value="RGS"/>
    <property type="match status" value="1"/>
</dbReference>
<dbReference type="Pfam" id="PF07992">
    <property type="entry name" value="Pyr_redox_2"/>
    <property type="match status" value="1"/>
</dbReference>
<dbReference type="PANTHER" id="PTHR43735">
    <property type="entry name" value="APOPTOSIS-INDUCING FACTOR 1"/>
    <property type="match status" value="1"/>
</dbReference>
<dbReference type="GO" id="GO:0004174">
    <property type="term" value="F:electron-transferring-flavoprotein dehydrogenase activity"/>
    <property type="evidence" value="ECO:0007669"/>
    <property type="project" value="TreeGrafter"/>
</dbReference>
<keyword evidence="3" id="KW-0274">FAD</keyword>
<dbReference type="Gene3D" id="3.50.50.100">
    <property type="match status" value="1"/>
</dbReference>
<dbReference type="Proteomes" id="UP000093000">
    <property type="component" value="Unassembled WGS sequence"/>
</dbReference>
<evidence type="ECO:0000313" key="7">
    <source>
        <dbReference type="Proteomes" id="UP000093000"/>
    </source>
</evidence>
<dbReference type="InterPro" id="IPR023753">
    <property type="entry name" value="FAD/NAD-binding_dom"/>
</dbReference>
<dbReference type="AlphaFoldDB" id="A0A1C7NG29"/>
<dbReference type="InterPro" id="IPR036305">
    <property type="entry name" value="RGS_sf"/>
</dbReference>
<evidence type="ECO:0000259" key="5">
    <source>
        <dbReference type="PROSITE" id="PS50132"/>
    </source>
</evidence>
<comment type="caution">
    <text evidence="6">The sequence shown here is derived from an EMBL/GenBank/DDBJ whole genome shotgun (WGS) entry which is preliminary data.</text>
</comment>
<dbReference type="InParanoid" id="A0A1C7NG29"/>
<accession>A0A1C7NG29</accession>
<sequence>MESSLIEFELKDVLQDPILLNSFEGFLTTKGEQKNLFFIEAMNQLRHEVDSSKEIEDTLYRIYTSFIKKGSLLQIDITTRQSVESRIQSSRWATLDQEEATDILRETEHEVMAILSRELDVFLSASRHDGSLRRLRVNNGPTNSLQKRVLIVGGGFTGFTVASILDPMPLFHVTLIDTKDSFEYTPQILSKIANPKQSSSLRFPHSSYVKNGKVIIGYAEDICQDAKCVKVNSEEIGFDYLVVAPGSSYAGQFKSTDHSSLYRATGLKKIADDILSAKNILIIGAGLVGCELAATIAQQEHHPKKKVLLVESQDKIIPRSSEKQRKKAMEYLAGLGVEVILNERITFISMDEADTYHGSSGRVYSSRDYTVLMATGVRVNSGFVRNSTNTPSLETCVDNYGLIRVRPTLQIAHWKYNHIFAGGDATNVIEEKTAYAATIAGVCIARNICRLEKGKEPIEQGHKGLLAPPLKTLHGIKSQGGIGKKPLSFLERKLSFLNPTWQILKFFNEQQFFDLVQKTSRKSSLIGRIPRTMQLPKQHTNALHSKLIDSLSDHMSSDTSSCGNSQINSIWSDEMDQDVLQ</sequence>
<dbReference type="InterPro" id="IPR016137">
    <property type="entry name" value="RGS"/>
</dbReference>
<dbReference type="Gene3D" id="1.10.167.10">
    <property type="entry name" value="Regulator of G-protein Signalling 4, domain 2"/>
    <property type="match status" value="1"/>
</dbReference>
<dbReference type="SUPFAM" id="SSF51905">
    <property type="entry name" value="FAD/NAD(P)-binding domain"/>
    <property type="match status" value="1"/>
</dbReference>
<keyword evidence="7" id="KW-1185">Reference proteome</keyword>
<dbReference type="Pfam" id="PF00615">
    <property type="entry name" value="RGS"/>
    <property type="match status" value="1"/>
</dbReference>
<dbReference type="PRINTS" id="PR00368">
    <property type="entry name" value="FADPNR"/>
</dbReference>
<keyword evidence="2" id="KW-0285">Flavoprotein</keyword>
<gene>
    <name evidence="6" type="primary">aifB</name>
    <name evidence="6" type="ORF">A0J61_04253</name>
</gene>
<dbReference type="SUPFAM" id="SSF48097">
    <property type="entry name" value="Regulator of G-protein signaling, RGS"/>
    <property type="match status" value="1"/>
</dbReference>